<dbReference type="EMBL" id="DYWV01000266">
    <property type="protein sequence ID" value="HJF40836.1"/>
    <property type="molecule type" value="Genomic_DNA"/>
</dbReference>
<reference evidence="1" key="1">
    <citation type="journal article" date="2021" name="PeerJ">
        <title>Extensive microbial diversity within the chicken gut microbiome revealed by metagenomics and culture.</title>
        <authorList>
            <person name="Gilroy R."/>
            <person name="Ravi A."/>
            <person name="Getino M."/>
            <person name="Pursley I."/>
            <person name="Horton D.L."/>
            <person name="Alikhan N.F."/>
            <person name="Baker D."/>
            <person name="Gharbi K."/>
            <person name="Hall N."/>
            <person name="Watson M."/>
            <person name="Adriaenssens E.M."/>
            <person name="Foster-Nyarko E."/>
            <person name="Jarju S."/>
            <person name="Secka A."/>
            <person name="Antonio M."/>
            <person name="Oren A."/>
            <person name="Chaudhuri R.R."/>
            <person name="La Ragione R."/>
            <person name="Hildebrand F."/>
            <person name="Pallen M.J."/>
        </authorList>
    </citation>
    <scope>NUCLEOTIDE SEQUENCE</scope>
    <source>
        <strain evidence="1">CHK193-16274</strain>
    </source>
</reference>
<dbReference type="RefSeq" id="WP_191375870.1">
    <property type="nucleotide sequence ID" value="NZ_CAJFOD010000031.1"/>
</dbReference>
<comment type="caution">
    <text evidence="1">The sequence shown here is derived from an EMBL/GenBank/DDBJ whole genome shotgun (WGS) entry which is preliminary data.</text>
</comment>
<reference evidence="1" key="2">
    <citation type="submission" date="2021-09" db="EMBL/GenBank/DDBJ databases">
        <authorList>
            <person name="Gilroy R."/>
        </authorList>
    </citation>
    <scope>NUCLEOTIDE SEQUENCE</scope>
    <source>
        <strain evidence="1">CHK193-16274</strain>
    </source>
</reference>
<proteinExistence type="predicted"/>
<name>A0A921GBW7_9FIRM</name>
<organism evidence="1 2">
    <name type="scientific">Thomasclavelia spiroformis</name>
    <dbReference type="NCBI Taxonomy" id="29348"/>
    <lineage>
        <taxon>Bacteria</taxon>
        <taxon>Bacillati</taxon>
        <taxon>Bacillota</taxon>
        <taxon>Erysipelotrichia</taxon>
        <taxon>Erysipelotrichales</taxon>
        <taxon>Coprobacillaceae</taxon>
        <taxon>Thomasclavelia</taxon>
    </lineage>
</organism>
<evidence type="ECO:0000313" key="2">
    <source>
        <dbReference type="Proteomes" id="UP000749320"/>
    </source>
</evidence>
<evidence type="ECO:0000313" key="1">
    <source>
        <dbReference type="EMBL" id="HJF40836.1"/>
    </source>
</evidence>
<evidence type="ECO:0008006" key="3">
    <source>
        <dbReference type="Google" id="ProtNLM"/>
    </source>
</evidence>
<accession>A0A921GBW7</accession>
<dbReference type="Proteomes" id="UP000749320">
    <property type="component" value="Unassembled WGS sequence"/>
</dbReference>
<gene>
    <name evidence="1" type="ORF">K8V91_07915</name>
</gene>
<protein>
    <recommendedName>
        <fullName evidence="3">DUF4297 domain-containing protein</fullName>
    </recommendedName>
</protein>
<sequence>MDTEISRYDLTSADTKIIGFDFQYFYFINELLKLQIGQTIGYEAKDDVHIEIYSNSKIITKLIQLKHTVHKNADGSPGNLTDRDDDLWKTLSNWCKVICDNNRKKIVEQLNFLKETKFIFATNKKIDKNTFISNINKLQVNKMKFTELYKYLSKLENSTKDANVKKHIHDVITLNNKVLKLFFENLNFVDTGDEIIESIKSSIQGKMIAKNRVNDVFNALFSELKQDFFKNVKTGNHQIISYDEWLKKYTCIFEQNRNTTLPIRSFKPIFPENLFDQPFVKELIEIGEINDKDLSQVTEFSEFMLMVRMNLEMWYNEGEITYNDLDKFHKEAINIWKITHKKAHRLTKSDIGLNNQNALVCLDDIRSKQLKMLTTDLGIDLSNGEFYYLANESQIGWKIEWAVKY</sequence>
<dbReference type="AlphaFoldDB" id="A0A921GBW7"/>